<proteinExistence type="inferred from homology"/>
<accession>A0AAW3WYB3</accession>
<evidence type="ECO:0000313" key="4">
    <source>
        <dbReference type="EMBL" id="MBC3215928.1"/>
    </source>
</evidence>
<keyword evidence="2" id="KW-1133">Transmembrane helix</keyword>
<keyword evidence="1" id="KW-0574">Periplasm</keyword>
<evidence type="ECO:0000259" key="3">
    <source>
        <dbReference type="Pfam" id="PF13098"/>
    </source>
</evidence>
<comment type="similarity">
    <text evidence="1">Belongs to the thioredoxin family. DsbC subfamily.</text>
</comment>
<dbReference type="InterPro" id="IPR036249">
    <property type="entry name" value="Thioredoxin-like_sf"/>
</dbReference>
<evidence type="ECO:0000313" key="5">
    <source>
        <dbReference type="Proteomes" id="UP000659084"/>
    </source>
</evidence>
<dbReference type="InterPro" id="IPR033954">
    <property type="entry name" value="DiS-bond_Isoase_DsbC/G"/>
</dbReference>
<keyword evidence="1" id="KW-0676">Redox-active center</keyword>
<dbReference type="GO" id="GO:0042597">
    <property type="term" value="C:periplasmic space"/>
    <property type="evidence" value="ECO:0007669"/>
    <property type="project" value="UniProtKB-SubCell"/>
</dbReference>
<comment type="subcellular location">
    <subcellularLocation>
        <location evidence="1">Periplasm</location>
    </subcellularLocation>
</comment>
<comment type="caution">
    <text evidence="4">The sequence shown here is derived from an EMBL/GenBank/DDBJ whole genome shotgun (WGS) entry which is preliminary data.</text>
</comment>
<reference evidence="4" key="1">
    <citation type="submission" date="2020-08" db="EMBL/GenBank/DDBJ databases">
        <title>Food and environmental bacterial isolates.</title>
        <authorList>
            <person name="Richter L."/>
            <person name="Du Plessis E.M."/>
            <person name="Duvenage S."/>
            <person name="Allam M."/>
            <person name="Korsten L."/>
        </authorList>
    </citation>
    <scope>NUCLEOTIDE SEQUENCE</scope>
    <source>
        <strain evidence="4">UPMP2127</strain>
    </source>
</reference>
<sequence length="350" mass="37490">MRSKSSYAPFSVYIRDNLLVVKRSGEDCTRTLCTVDLRRQPTFFLSDAGVMCCDTLGNVFTVESSAHGGNDQLLAALSGAQLQQAEKWCSRWSTRLTIAGALLFVGVMLGIYLEQSLAGAPLVVGPAVSLAPPPLVVPPARSSLASANNVVSPEIPVPVQQARVAAPEDGWALPASVRETLPQKLKSAADRQLFTVNYSSGHDRTLYVFADPNCPNCRHLEPALVAAAHLANVVVFPVAVIGREKSIAAITPVLCLPPEQRPAAWQALFTVGTDGLQLGKQPPVDKKADSTCDVAEKALGVNEVAYQAYRIPGTPWVIADDGRYVPQAVLRDPAQLSQFLSEKETPDATH</sequence>
<dbReference type="RefSeq" id="WP_179256360.1">
    <property type="nucleotide sequence ID" value="NZ_JACBIW010000065.1"/>
</dbReference>
<dbReference type="AlphaFoldDB" id="A0AAW3WYB3"/>
<protein>
    <recommendedName>
        <fullName evidence="1">Thiol:disulfide interchange protein</fullName>
    </recommendedName>
</protein>
<dbReference type="Pfam" id="PF13098">
    <property type="entry name" value="Thioredoxin_2"/>
    <property type="match status" value="1"/>
</dbReference>
<feature type="transmembrane region" description="Helical" evidence="2">
    <location>
        <begin position="96"/>
        <end position="113"/>
    </location>
</feature>
<dbReference type="Proteomes" id="UP000659084">
    <property type="component" value="Unassembled WGS sequence"/>
</dbReference>
<keyword evidence="2" id="KW-0812">Transmembrane</keyword>
<keyword evidence="1" id="KW-0732">Signal</keyword>
<dbReference type="CDD" id="cd03020">
    <property type="entry name" value="DsbA_DsbC_DsbG"/>
    <property type="match status" value="1"/>
</dbReference>
<dbReference type="InterPro" id="IPR012336">
    <property type="entry name" value="Thioredoxin-like_fold"/>
</dbReference>
<dbReference type="Gene3D" id="3.40.30.10">
    <property type="entry name" value="Glutaredoxin"/>
    <property type="match status" value="1"/>
</dbReference>
<gene>
    <name evidence="4" type="ORF">H8J20_27835</name>
</gene>
<comment type="function">
    <text evidence="1">Required for disulfide bond formation in some periplasmic proteins. Acts by transferring its disulfide bond to other proteins and is reduced in the process.</text>
</comment>
<name>A0AAW3WYB3_SERFO</name>
<evidence type="ECO:0000256" key="2">
    <source>
        <dbReference type="SAM" id="Phobius"/>
    </source>
</evidence>
<dbReference type="SUPFAM" id="SSF52833">
    <property type="entry name" value="Thioredoxin-like"/>
    <property type="match status" value="1"/>
</dbReference>
<keyword evidence="2" id="KW-0472">Membrane</keyword>
<dbReference type="EMBL" id="JACNYO010000073">
    <property type="protein sequence ID" value="MBC3215928.1"/>
    <property type="molecule type" value="Genomic_DNA"/>
</dbReference>
<feature type="domain" description="Thioredoxin-like fold" evidence="3">
    <location>
        <begin position="202"/>
        <end position="329"/>
    </location>
</feature>
<evidence type="ECO:0000256" key="1">
    <source>
        <dbReference type="RuleBase" id="RU364038"/>
    </source>
</evidence>
<organism evidence="4 5">
    <name type="scientific">Serratia fonticola</name>
    <dbReference type="NCBI Taxonomy" id="47917"/>
    <lineage>
        <taxon>Bacteria</taxon>
        <taxon>Pseudomonadati</taxon>
        <taxon>Pseudomonadota</taxon>
        <taxon>Gammaproteobacteria</taxon>
        <taxon>Enterobacterales</taxon>
        <taxon>Yersiniaceae</taxon>
        <taxon>Serratia</taxon>
    </lineage>
</organism>